<keyword evidence="5" id="KW-1185">Reference proteome</keyword>
<organism evidence="4 5">
    <name type="scientific">Diplogelasinospora grovesii</name>
    <dbReference type="NCBI Taxonomy" id="303347"/>
    <lineage>
        <taxon>Eukaryota</taxon>
        <taxon>Fungi</taxon>
        <taxon>Dikarya</taxon>
        <taxon>Ascomycota</taxon>
        <taxon>Pezizomycotina</taxon>
        <taxon>Sordariomycetes</taxon>
        <taxon>Sordariomycetidae</taxon>
        <taxon>Sordariales</taxon>
        <taxon>Diplogelasinosporaceae</taxon>
        <taxon>Diplogelasinospora</taxon>
    </lineage>
</organism>
<comment type="caution">
    <text evidence="4">The sequence shown here is derived from an EMBL/GenBank/DDBJ whole genome shotgun (WGS) entry which is preliminary data.</text>
</comment>
<dbReference type="CDD" id="cd12087">
    <property type="entry name" value="TM_EGFR-like"/>
    <property type="match status" value="1"/>
</dbReference>
<dbReference type="PROSITE" id="PS51767">
    <property type="entry name" value="PEPTIDASE_A1"/>
    <property type="match status" value="1"/>
</dbReference>
<gene>
    <name evidence="4" type="ORF">QBC46DRAFT_336416</name>
</gene>
<evidence type="ECO:0000313" key="4">
    <source>
        <dbReference type="EMBL" id="KAK3945652.1"/>
    </source>
</evidence>
<dbReference type="InterPro" id="IPR033121">
    <property type="entry name" value="PEPTIDASE_A1"/>
</dbReference>
<reference evidence="5" key="1">
    <citation type="journal article" date="2023" name="Mol. Phylogenet. Evol.">
        <title>Genome-scale phylogeny and comparative genomics of the fungal order Sordariales.</title>
        <authorList>
            <person name="Hensen N."/>
            <person name="Bonometti L."/>
            <person name="Westerberg I."/>
            <person name="Brannstrom I.O."/>
            <person name="Guillou S."/>
            <person name="Cros-Aarteil S."/>
            <person name="Calhoun S."/>
            <person name="Haridas S."/>
            <person name="Kuo A."/>
            <person name="Mondo S."/>
            <person name="Pangilinan J."/>
            <person name="Riley R."/>
            <person name="LaButti K."/>
            <person name="Andreopoulos B."/>
            <person name="Lipzen A."/>
            <person name="Chen C."/>
            <person name="Yan M."/>
            <person name="Daum C."/>
            <person name="Ng V."/>
            <person name="Clum A."/>
            <person name="Steindorff A."/>
            <person name="Ohm R.A."/>
            <person name="Martin F."/>
            <person name="Silar P."/>
            <person name="Natvig D.O."/>
            <person name="Lalanne C."/>
            <person name="Gautier V."/>
            <person name="Ament-Velasquez S.L."/>
            <person name="Kruys A."/>
            <person name="Hutchinson M.I."/>
            <person name="Powell A.J."/>
            <person name="Barry K."/>
            <person name="Miller A.N."/>
            <person name="Grigoriev I.V."/>
            <person name="Debuchy R."/>
            <person name="Gladieux P."/>
            <person name="Hiltunen Thoren M."/>
            <person name="Johannesson H."/>
        </authorList>
    </citation>
    <scope>NUCLEOTIDE SEQUENCE [LARGE SCALE GENOMIC DNA]</scope>
    <source>
        <strain evidence="5">CBS 340.73</strain>
    </source>
</reference>
<feature type="compositionally biased region" description="Polar residues" evidence="1">
    <location>
        <begin position="470"/>
        <end position="480"/>
    </location>
</feature>
<keyword evidence="2" id="KW-0812">Transmembrane</keyword>
<name>A0AAN6NGZ1_9PEZI</name>
<proteinExistence type="predicted"/>
<sequence length="518" mass="55509">MAASTPCEVKPLHLPITDIQVLPNISDSFVYGIPASVGTPAENIVLLPWADLNGTWIYDQNAFCDHTVIWSDLICDVRRGNLYIESNSASFQKYNDIFSAGGPDEVAIDDGEAGIAKLTSTGLGGTDSITFGSNPILPDYPIGVPRIEWDSGYTIQHSLGLGRNSTYLNHLAKSGQIAGKVWSIFWGRMWTSDNPMDGQDILGGYDTGCWTGMKVQLIDINLNFRAGPDVSIFPSNTALSMCIVPQDQLTFTAPGKIRDQFEAATGMVNAGWSYDVEVCVLMPGGGRYDGDMTLKFSTGLEIRIPNNQMLVPFVTFDRNGSRIFNESQRELTWKAGGTDPPTLGRYFLTAAYLMVDHDAGSFTLWQANPTNSTNPVSVVSADVAKQCGGNATGAVVQPSASASASASAIPGGSSGTPSTGLIAGIVVASVLGTAAIGAAIYMYFRFRRRTGSAEQQQAPEENKGPEMTQDRGTWQTHPSELTGSDHIAPEVQGQSHFVHELDGSGGHYVKEMAREGLV</sequence>
<dbReference type="AlphaFoldDB" id="A0AAN6NGZ1"/>
<protein>
    <submittedName>
        <fullName evidence="4">Aspartic peptidase domain-containing protein</fullName>
    </submittedName>
</protein>
<feature type="region of interest" description="Disordered" evidence="1">
    <location>
        <begin position="452"/>
        <end position="480"/>
    </location>
</feature>
<dbReference type="SUPFAM" id="SSF50630">
    <property type="entry name" value="Acid proteases"/>
    <property type="match status" value="1"/>
</dbReference>
<dbReference type="InterPro" id="IPR021109">
    <property type="entry name" value="Peptidase_aspartic_dom_sf"/>
</dbReference>
<feature type="domain" description="Peptidase A1" evidence="3">
    <location>
        <begin position="31"/>
        <end position="365"/>
    </location>
</feature>
<evidence type="ECO:0000256" key="2">
    <source>
        <dbReference type="SAM" id="Phobius"/>
    </source>
</evidence>
<evidence type="ECO:0000313" key="5">
    <source>
        <dbReference type="Proteomes" id="UP001303473"/>
    </source>
</evidence>
<dbReference type="Proteomes" id="UP001303473">
    <property type="component" value="Unassembled WGS sequence"/>
</dbReference>
<accession>A0AAN6NGZ1</accession>
<keyword evidence="2" id="KW-0472">Membrane</keyword>
<dbReference type="EMBL" id="MU853754">
    <property type="protein sequence ID" value="KAK3945652.1"/>
    <property type="molecule type" value="Genomic_DNA"/>
</dbReference>
<feature type="transmembrane region" description="Helical" evidence="2">
    <location>
        <begin position="421"/>
        <end position="444"/>
    </location>
</feature>
<dbReference type="Gene3D" id="2.40.70.10">
    <property type="entry name" value="Acid Proteases"/>
    <property type="match status" value="2"/>
</dbReference>
<evidence type="ECO:0000259" key="3">
    <source>
        <dbReference type="PROSITE" id="PS51767"/>
    </source>
</evidence>
<keyword evidence="2" id="KW-1133">Transmembrane helix</keyword>
<evidence type="ECO:0000256" key="1">
    <source>
        <dbReference type="SAM" id="MobiDB-lite"/>
    </source>
</evidence>